<dbReference type="InterPro" id="IPR029058">
    <property type="entry name" value="AB_hydrolase_fold"/>
</dbReference>
<dbReference type="SUPFAM" id="SSF53474">
    <property type="entry name" value="alpha/beta-Hydrolases"/>
    <property type="match status" value="1"/>
</dbReference>
<dbReference type="EMBL" id="HBFQ01053001">
    <property type="protein sequence ID" value="CAD8863400.1"/>
    <property type="molecule type" value="Transcribed_RNA"/>
</dbReference>
<organism evidence="1">
    <name type="scientific">Noctiluca scintillans</name>
    <name type="common">Sea sparkle</name>
    <name type="synonym">Red tide dinoflagellate</name>
    <dbReference type="NCBI Taxonomy" id="2966"/>
    <lineage>
        <taxon>Eukaryota</taxon>
        <taxon>Sar</taxon>
        <taxon>Alveolata</taxon>
        <taxon>Dinophyceae</taxon>
        <taxon>Noctilucales</taxon>
        <taxon>Noctilucaceae</taxon>
        <taxon>Noctiluca</taxon>
    </lineage>
</organism>
<dbReference type="AlphaFoldDB" id="A0A7S1FFY4"/>
<name>A0A7S1FFY4_NOCSC</name>
<proteinExistence type="predicted"/>
<gene>
    <name evidence="1" type="ORF">NSCI0253_LOCUS37755</name>
</gene>
<reference evidence="1" key="1">
    <citation type="submission" date="2021-01" db="EMBL/GenBank/DDBJ databases">
        <authorList>
            <person name="Corre E."/>
            <person name="Pelletier E."/>
            <person name="Niang G."/>
            <person name="Scheremetjew M."/>
            <person name="Finn R."/>
            <person name="Kale V."/>
            <person name="Holt S."/>
            <person name="Cochrane G."/>
            <person name="Meng A."/>
            <person name="Brown T."/>
            <person name="Cohen L."/>
        </authorList>
    </citation>
    <scope>NUCLEOTIDE SEQUENCE</scope>
</reference>
<dbReference type="Gene3D" id="3.40.50.1820">
    <property type="entry name" value="alpha/beta hydrolase"/>
    <property type="match status" value="1"/>
</dbReference>
<evidence type="ECO:0000313" key="1">
    <source>
        <dbReference type="EMBL" id="CAD8863400.1"/>
    </source>
</evidence>
<protein>
    <submittedName>
        <fullName evidence="1">Uncharacterized protein</fullName>
    </submittedName>
</protein>
<sequence length="466" mass="51705">MASCAWALPVRSSISQRVQAAVRVRQPLRQGKVTWRRLHEVDSRSGRVSRHVRCFSASPLGISGDDVLTTDATFRYRTLDWQASNGKTHDYEYVIAQQPAGGATQRTDALTALAEELPPPRGHTVVLIPSVSFVCGGKEEMRPLAAGLCQRGHRCYILEWPGWSADIRTNSALALCKVEELIAEYEDFWCQVLEHIARSELRTVGASRLCIVGAGNSGIYAMRALGAMRAWSRESGSLETPNPPIGKVTNHCPEVSEESSAEPKVPSQIVDGTAQDLPLPEVLDLYQSFVFLGPSWRTARHGLLDRVNSRSSAACHWLARQLNSGGRLGALFRNYFFSTRHTQSYFLHGDAWRESYADETAKWLLRRRRPHLQTDAAALLGFFDPLNSQALAKEIAELSDNMNQGILMLLPRSSGVGEVTQLAEDLAPLRRVRTKNLECDSVLPHEVAPTEVILEVEQWLEQAGDA</sequence>
<accession>A0A7S1FFY4</accession>